<sequence>MSPTGVHSLERTIQTTNRWLANLAEAIGTDNREFAYHVLRMWLHSVRDGLTVDSAAHLASQLPDLVRGIYYNGWSPSSVPIRRDRQEFIDHFCRSGRIARTDVPKLGPIVTTFLCDEMSESPVQHALGQLPQEVRALLQPAEVPKTDHPIPGR</sequence>
<name>A0A5M3X3E6_9ACTN</name>
<accession>A0A5M3X3E6</accession>
<gene>
    <name evidence="1" type="ORF">Amac_077580</name>
</gene>
<keyword evidence="2" id="KW-1185">Reference proteome</keyword>
<dbReference type="RefSeq" id="WP_155359359.1">
    <property type="nucleotide sequence ID" value="NZ_BAAAHL010000012.1"/>
</dbReference>
<dbReference type="InterPro" id="IPR038282">
    <property type="entry name" value="DUF2267_sf"/>
</dbReference>
<dbReference type="Pfam" id="PF10025">
    <property type="entry name" value="DUF2267"/>
    <property type="match status" value="1"/>
</dbReference>
<evidence type="ECO:0008006" key="3">
    <source>
        <dbReference type="Google" id="ProtNLM"/>
    </source>
</evidence>
<dbReference type="Gene3D" id="1.10.490.110">
    <property type="entry name" value="Uncharacterized conserved protein DUF2267"/>
    <property type="match status" value="1"/>
</dbReference>
<evidence type="ECO:0000313" key="1">
    <source>
        <dbReference type="EMBL" id="GES14161.1"/>
    </source>
</evidence>
<dbReference type="AlphaFoldDB" id="A0A5M3X3E6"/>
<comment type="caution">
    <text evidence="1">The sequence shown here is derived from an EMBL/GenBank/DDBJ whole genome shotgun (WGS) entry which is preliminary data.</text>
</comment>
<evidence type="ECO:0000313" key="2">
    <source>
        <dbReference type="Proteomes" id="UP000331127"/>
    </source>
</evidence>
<proteinExistence type="predicted"/>
<dbReference type="EMBL" id="BLAE01000055">
    <property type="protein sequence ID" value="GES14161.1"/>
    <property type="molecule type" value="Genomic_DNA"/>
</dbReference>
<dbReference type="InterPro" id="IPR018727">
    <property type="entry name" value="DUF2267"/>
</dbReference>
<dbReference type="Proteomes" id="UP000331127">
    <property type="component" value="Unassembled WGS sequence"/>
</dbReference>
<reference evidence="1 2" key="1">
    <citation type="submission" date="2019-10" db="EMBL/GenBank/DDBJ databases">
        <title>Whole genome shotgun sequence of Acrocarpospora macrocephala NBRC 16266.</title>
        <authorList>
            <person name="Ichikawa N."/>
            <person name="Kimura A."/>
            <person name="Kitahashi Y."/>
            <person name="Komaki H."/>
            <person name="Oguchi A."/>
        </authorList>
    </citation>
    <scope>NUCLEOTIDE SEQUENCE [LARGE SCALE GENOMIC DNA]</scope>
    <source>
        <strain evidence="1 2">NBRC 16266</strain>
    </source>
</reference>
<protein>
    <recommendedName>
        <fullName evidence="3">DUF2267 domain-containing protein</fullName>
    </recommendedName>
</protein>
<organism evidence="1 2">
    <name type="scientific">Acrocarpospora macrocephala</name>
    <dbReference type="NCBI Taxonomy" id="150177"/>
    <lineage>
        <taxon>Bacteria</taxon>
        <taxon>Bacillati</taxon>
        <taxon>Actinomycetota</taxon>
        <taxon>Actinomycetes</taxon>
        <taxon>Streptosporangiales</taxon>
        <taxon>Streptosporangiaceae</taxon>
        <taxon>Acrocarpospora</taxon>
    </lineage>
</organism>
<dbReference type="OrthoDB" id="20942at2"/>